<evidence type="ECO:0000313" key="3">
    <source>
        <dbReference type="Proteomes" id="UP000243847"/>
    </source>
</evidence>
<reference evidence="2 3" key="1">
    <citation type="journal article" date="2016" name="Genome Announc.">
        <title>Complete Genome Sequence of Aurantimicrobium minutum Type Strain KNCT, a Planktonic Ultramicrobacterium Isolated from River Water.</title>
        <authorList>
            <person name="Nakai R."/>
            <person name="Fujisawa T."/>
            <person name="Nakamura Y."/>
            <person name="Nishide H."/>
            <person name="Uchiyama I."/>
            <person name="Baba T."/>
            <person name="Toyoda A."/>
            <person name="Fujiyama A."/>
            <person name="Naganuma T."/>
            <person name="Niki H."/>
        </authorList>
    </citation>
    <scope>NUCLEOTIDE SEQUENCE [LARGE SCALE GENOMIC DNA]</scope>
    <source>
        <strain evidence="2 3">KNC</strain>
    </source>
</reference>
<dbReference type="KEGG" id="amin:AUMI_113020"/>
<dbReference type="EMBL" id="AP017457">
    <property type="protein sequence ID" value="BAU99844.1"/>
    <property type="molecule type" value="Genomic_DNA"/>
</dbReference>
<keyword evidence="1" id="KW-0472">Membrane</keyword>
<organism evidence="2 3">
    <name type="scientific">Aurantimicrobium minutum</name>
    <dbReference type="NCBI Taxonomy" id="708131"/>
    <lineage>
        <taxon>Bacteria</taxon>
        <taxon>Bacillati</taxon>
        <taxon>Actinomycetota</taxon>
        <taxon>Actinomycetes</taxon>
        <taxon>Micrococcales</taxon>
        <taxon>Microbacteriaceae</taxon>
        <taxon>Aurantimicrobium</taxon>
    </lineage>
</organism>
<evidence type="ECO:0000256" key="1">
    <source>
        <dbReference type="SAM" id="Phobius"/>
    </source>
</evidence>
<evidence type="ECO:0000313" key="2">
    <source>
        <dbReference type="EMBL" id="BAU99844.1"/>
    </source>
</evidence>
<gene>
    <name evidence="2" type="ORF">AUMI_113020</name>
</gene>
<dbReference type="AlphaFoldDB" id="A0A173LYB0"/>
<keyword evidence="1" id="KW-1133">Transmembrane helix</keyword>
<dbReference type="GeneID" id="80452787"/>
<sequence length="58" mass="6492">MKRLSPALSALYLVLMITVVVSVDTAYLQQHPQVRLIGNILIVAVFTAGYFLLARFKK</sequence>
<feature type="transmembrane region" description="Helical" evidence="1">
    <location>
        <begin position="32"/>
        <end position="53"/>
    </location>
</feature>
<keyword evidence="1" id="KW-0812">Transmembrane</keyword>
<protein>
    <submittedName>
        <fullName evidence="2">Uncharacterized protein</fullName>
    </submittedName>
</protein>
<dbReference type="Proteomes" id="UP000243847">
    <property type="component" value="Chromosome sequence1"/>
</dbReference>
<proteinExistence type="predicted"/>
<name>A0A173LYB0_9MICO</name>
<accession>A0A173LYB0</accession>
<dbReference type="RefSeq" id="WP_172418280.1">
    <property type="nucleotide sequence ID" value="NZ_AP017457.1"/>
</dbReference>